<name>A0ABD1XCQ1_9LAMI</name>
<dbReference type="Gene3D" id="1.25.40.10">
    <property type="entry name" value="Tetratricopeptide repeat domain"/>
    <property type="match status" value="1"/>
</dbReference>
<evidence type="ECO:0000313" key="5">
    <source>
        <dbReference type="Proteomes" id="UP001604277"/>
    </source>
</evidence>
<reference evidence="5" key="1">
    <citation type="submission" date="2024-07" db="EMBL/GenBank/DDBJ databases">
        <title>Two chromosome-level genome assemblies of Korean endemic species Abeliophyllum distichum and Forsythia ovata (Oleaceae).</title>
        <authorList>
            <person name="Jang H."/>
        </authorList>
    </citation>
    <scope>NUCLEOTIDE SEQUENCE [LARGE SCALE GENOMIC DNA]</scope>
</reference>
<keyword evidence="5" id="KW-1185">Reference proteome</keyword>
<dbReference type="InterPro" id="IPR002885">
    <property type="entry name" value="PPR_rpt"/>
</dbReference>
<feature type="repeat" description="PPR" evidence="3">
    <location>
        <begin position="38"/>
        <end position="72"/>
    </location>
</feature>
<dbReference type="PANTHER" id="PTHR47447:SF21">
    <property type="entry name" value="PENTACOTRIPEPTIDE-REPEAT REGION OF PRORP DOMAIN-CONTAINING PROTEIN"/>
    <property type="match status" value="1"/>
</dbReference>
<dbReference type="EMBL" id="JBFOLJ010000001">
    <property type="protein sequence ID" value="KAL2559738.1"/>
    <property type="molecule type" value="Genomic_DNA"/>
</dbReference>
<comment type="similarity">
    <text evidence="1">Belongs to the PPR family. P subfamily.</text>
</comment>
<organism evidence="4 5">
    <name type="scientific">Forsythia ovata</name>
    <dbReference type="NCBI Taxonomy" id="205694"/>
    <lineage>
        <taxon>Eukaryota</taxon>
        <taxon>Viridiplantae</taxon>
        <taxon>Streptophyta</taxon>
        <taxon>Embryophyta</taxon>
        <taxon>Tracheophyta</taxon>
        <taxon>Spermatophyta</taxon>
        <taxon>Magnoliopsida</taxon>
        <taxon>eudicotyledons</taxon>
        <taxon>Gunneridae</taxon>
        <taxon>Pentapetalae</taxon>
        <taxon>asterids</taxon>
        <taxon>lamiids</taxon>
        <taxon>Lamiales</taxon>
        <taxon>Oleaceae</taxon>
        <taxon>Forsythieae</taxon>
        <taxon>Forsythia</taxon>
    </lineage>
</organism>
<dbReference type="PANTHER" id="PTHR47447">
    <property type="entry name" value="OS03G0856100 PROTEIN"/>
    <property type="match status" value="1"/>
</dbReference>
<evidence type="ECO:0000256" key="2">
    <source>
        <dbReference type="ARBA" id="ARBA00022737"/>
    </source>
</evidence>
<evidence type="ECO:0000313" key="4">
    <source>
        <dbReference type="EMBL" id="KAL2559738.1"/>
    </source>
</evidence>
<dbReference type="InterPro" id="IPR011990">
    <property type="entry name" value="TPR-like_helical_dom_sf"/>
</dbReference>
<comment type="caution">
    <text evidence="4">The sequence shown here is derived from an EMBL/GenBank/DDBJ whole genome shotgun (WGS) entry which is preliminary data.</text>
</comment>
<protein>
    <submittedName>
        <fullName evidence="4">ABC transporter A family member 1-like</fullName>
    </submittedName>
</protein>
<sequence>MDQFFECVDELRNSVCFREQWCVELDMFLCSCAITAPNLVSYNALIDAYGSKGFQAEVVELLREMEQNGVQPNVVSISTLLAACGRCCQKVKIDSILKAAKM</sequence>
<evidence type="ECO:0000256" key="3">
    <source>
        <dbReference type="PROSITE-ProRule" id="PRU00708"/>
    </source>
</evidence>
<proteinExistence type="inferred from homology"/>
<accession>A0ABD1XCQ1</accession>
<dbReference type="PROSITE" id="PS51375">
    <property type="entry name" value="PPR"/>
    <property type="match status" value="1"/>
</dbReference>
<dbReference type="AlphaFoldDB" id="A0ABD1XCQ1"/>
<dbReference type="Pfam" id="PF13041">
    <property type="entry name" value="PPR_2"/>
    <property type="match status" value="1"/>
</dbReference>
<evidence type="ECO:0000256" key="1">
    <source>
        <dbReference type="ARBA" id="ARBA00007626"/>
    </source>
</evidence>
<dbReference type="NCBIfam" id="TIGR00756">
    <property type="entry name" value="PPR"/>
    <property type="match status" value="1"/>
</dbReference>
<keyword evidence="2" id="KW-0677">Repeat</keyword>
<dbReference type="Proteomes" id="UP001604277">
    <property type="component" value="Unassembled WGS sequence"/>
</dbReference>
<gene>
    <name evidence="4" type="ORF">Fot_04477</name>
</gene>